<feature type="compositionally biased region" description="Pro residues" evidence="1">
    <location>
        <begin position="581"/>
        <end position="590"/>
    </location>
</feature>
<accession>A0A0P9GKK6</accession>
<feature type="compositionally biased region" description="Basic and acidic residues" evidence="1">
    <location>
        <begin position="69"/>
        <end position="83"/>
    </location>
</feature>
<feature type="compositionally biased region" description="Basic and acidic residues" evidence="1">
    <location>
        <begin position="353"/>
        <end position="367"/>
    </location>
</feature>
<feature type="compositionally biased region" description="Low complexity" evidence="1">
    <location>
        <begin position="279"/>
        <end position="292"/>
    </location>
</feature>
<feature type="compositionally biased region" description="Pro residues" evidence="1">
    <location>
        <begin position="659"/>
        <end position="669"/>
    </location>
</feature>
<feature type="compositionally biased region" description="Low complexity" evidence="1">
    <location>
        <begin position="443"/>
        <end position="477"/>
    </location>
</feature>
<feature type="compositionally biased region" description="Basic and acidic residues" evidence="1">
    <location>
        <begin position="150"/>
        <end position="169"/>
    </location>
</feature>
<evidence type="ECO:0000313" key="3">
    <source>
        <dbReference type="Proteomes" id="UP000053890"/>
    </source>
</evidence>
<feature type="compositionally biased region" description="Pro residues" evidence="1">
    <location>
        <begin position="768"/>
        <end position="784"/>
    </location>
</feature>
<protein>
    <submittedName>
        <fullName evidence="2">Uncharacterized protein</fullName>
    </submittedName>
</protein>
<feature type="compositionally biased region" description="Low complexity" evidence="1">
    <location>
        <begin position="326"/>
        <end position="336"/>
    </location>
</feature>
<feature type="compositionally biased region" description="Low complexity" evidence="1">
    <location>
        <begin position="571"/>
        <end position="580"/>
    </location>
</feature>
<feature type="compositionally biased region" description="Gly residues" evidence="1">
    <location>
        <begin position="478"/>
        <end position="491"/>
    </location>
</feature>
<feature type="compositionally biased region" description="Basic and acidic residues" evidence="1">
    <location>
        <begin position="243"/>
        <end position="264"/>
    </location>
</feature>
<gene>
    <name evidence="2" type="ORF">RHOBADRAFT_54470</name>
</gene>
<feature type="compositionally biased region" description="Low complexity" evidence="1">
    <location>
        <begin position="541"/>
        <end position="555"/>
    </location>
</feature>
<feature type="compositionally biased region" description="Pro residues" evidence="1">
    <location>
        <begin position="701"/>
        <end position="732"/>
    </location>
</feature>
<feature type="compositionally biased region" description="Pro residues" evidence="1">
    <location>
        <begin position="679"/>
        <end position="690"/>
    </location>
</feature>
<feature type="compositionally biased region" description="Basic and acidic residues" evidence="1">
    <location>
        <begin position="181"/>
        <end position="191"/>
    </location>
</feature>
<feature type="compositionally biased region" description="Basic and acidic residues" evidence="1">
    <location>
        <begin position="122"/>
        <end position="132"/>
    </location>
</feature>
<feature type="compositionally biased region" description="Pro residues" evidence="1">
    <location>
        <begin position="744"/>
        <end position="754"/>
    </location>
</feature>
<feature type="compositionally biased region" description="Pro residues" evidence="1">
    <location>
        <begin position="528"/>
        <end position="540"/>
    </location>
</feature>
<dbReference type="EMBL" id="KQ474081">
    <property type="protein sequence ID" value="KPV73879.1"/>
    <property type="molecule type" value="Genomic_DNA"/>
</dbReference>
<feature type="compositionally biased region" description="Basic and acidic residues" evidence="1">
    <location>
        <begin position="308"/>
        <end position="325"/>
    </location>
</feature>
<dbReference type="OMA" id="PAEEWMG"/>
<dbReference type="STRING" id="578459.A0A0P9GKK6"/>
<feature type="compositionally biased region" description="Low complexity" evidence="1">
    <location>
        <begin position="171"/>
        <end position="180"/>
    </location>
</feature>
<name>A0A0P9GKK6_RHOGW</name>
<dbReference type="AlphaFoldDB" id="A0A0P9GKK6"/>
<dbReference type="Proteomes" id="UP000053890">
    <property type="component" value="Unassembled WGS sequence"/>
</dbReference>
<reference evidence="2 3" key="1">
    <citation type="journal article" date="2015" name="Front. Microbiol.">
        <title>Genome sequence of the plant growth promoting endophytic yeast Rhodotorula graminis WP1.</title>
        <authorList>
            <person name="Firrincieli A."/>
            <person name="Otillar R."/>
            <person name="Salamov A."/>
            <person name="Schmutz J."/>
            <person name="Khan Z."/>
            <person name="Redman R.S."/>
            <person name="Fleck N.D."/>
            <person name="Lindquist E."/>
            <person name="Grigoriev I.V."/>
            <person name="Doty S.L."/>
        </authorList>
    </citation>
    <scope>NUCLEOTIDE SEQUENCE [LARGE SCALE GENOMIC DNA]</scope>
    <source>
        <strain evidence="2 3">WP1</strain>
    </source>
</reference>
<organism evidence="2 3">
    <name type="scientific">Rhodotorula graminis (strain WP1)</name>
    <dbReference type="NCBI Taxonomy" id="578459"/>
    <lineage>
        <taxon>Eukaryota</taxon>
        <taxon>Fungi</taxon>
        <taxon>Dikarya</taxon>
        <taxon>Basidiomycota</taxon>
        <taxon>Pucciniomycotina</taxon>
        <taxon>Microbotryomycetes</taxon>
        <taxon>Sporidiobolales</taxon>
        <taxon>Sporidiobolaceae</taxon>
        <taxon>Rhodotorula</taxon>
    </lineage>
</organism>
<sequence>MPPPPMDPAIVSSQRPNAVYTRAQLLALHASPLVPAKLDGMKDLADWHGDFADPPSPPTQQRHGLPARTSDRADRAPARRLHNDASNSSPFANFGRFGVDGGLGEALESGSSRRRARGGLGAEREADKDVAPHLRGSTGGRAGGEPSSPTKERRGFDLGGERERGDRLKGRVAAGEGAARGYRELRTRDDVELAAGQSKRDARRGVGPADEGGWRNVGMSREEREKRLIRNQAPPSPHAPAEPGRRDRDRGERGDRERGDRDGPAGRSGRPAWMDDDSAASGSGSPGGSSPAWMDAPASGNLSFDGTGHVRDGEDKAAAARDKLAKSPLSPLSSFGSGAGKNGMDSLQAFKAQMKERERKDRERELRAAGLPIDDERPASSSATERPAHEAPAAKSIFEDLGIARSSQPLPGLGLEGNASASPAVAAEGGRGSRFARFFDGKPAGQASPQQQAAQQPPASAFSSLLGTAASASEGPSAPGGVGGGGGGGAGPTKEDSDSMARLLGMLQVSGARSSSPLVGKDASASPAPHPAVSPSPLPSQAPSTVASPAPTSTSGRTVEEGRASSRFNFSSKSTIASPATPAPPAPPGLQSPFLSAPAPPPGLGHASLQQQPAVSPAPSLSRSPQQPRPQGGRAPAVNGELPHQGHGPNGMSPQFAPQGPPMPPPGMPPQFYGQRFPPSMPGQLPPGMAPPHFGFAPDGRPLPPPPHPGMLPPFTSPPLARPNGPLSPPLASPNGISPNGGPGRPPFFPPGASLPPQMMFGPGGAMAPPPGGMPFPPPPPPPHHLQGRMPHPPPMFTGGTNPGADLMALLNSGSSGQRIGGDGPPQRPM</sequence>
<feature type="compositionally biased region" description="Low complexity" evidence="1">
    <location>
        <begin position="617"/>
        <end position="637"/>
    </location>
</feature>
<feature type="region of interest" description="Disordered" evidence="1">
    <location>
        <begin position="44"/>
        <end position="830"/>
    </location>
</feature>
<keyword evidence="3" id="KW-1185">Reference proteome</keyword>
<dbReference type="GeneID" id="28977777"/>
<evidence type="ECO:0000256" key="1">
    <source>
        <dbReference type="SAM" id="MobiDB-lite"/>
    </source>
</evidence>
<dbReference type="OrthoDB" id="2504266at2759"/>
<proteinExistence type="predicted"/>
<dbReference type="RefSeq" id="XP_018269928.1">
    <property type="nucleotide sequence ID" value="XM_018417329.1"/>
</dbReference>
<evidence type="ECO:0000313" key="2">
    <source>
        <dbReference type="EMBL" id="KPV73879.1"/>
    </source>
</evidence>